<protein>
    <recommendedName>
        <fullName evidence="11">Potassium channel domain-containing protein</fullName>
    </recommendedName>
</protein>
<proteinExistence type="inferred from homology"/>
<feature type="compositionally biased region" description="Low complexity" evidence="9">
    <location>
        <begin position="395"/>
        <end position="410"/>
    </location>
</feature>
<feature type="domain" description="Potassium channel" evidence="11">
    <location>
        <begin position="911"/>
        <end position="968"/>
    </location>
</feature>
<dbReference type="PANTHER" id="PTHR11003">
    <property type="entry name" value="POTASSIUM CHANNEL, SUBFAMILY K"/>
    <property type="match status" value="1"/>
</dbReference>
<comment type="similarity">
    <text evidence="8">Belongs to the two pore domain potassium channel (TC 1.A.1.8) family.</text>
</comment>
<dbReference type="GO" id="GO:0016020">
    <property type="term" value="C:membrane"/>
    <property type="evidence" value="ECO:0007669"/>
    <property type="project" value="UniProtKB-SubCell"/>
</dbReference>
<evidence type="ECO:0000256" key="9">
    <source>
        <dbReference type="SAM" id="MobiDB-lite"/>
    </source>
</evidence>
<feature type="compositionally biased region" description="Basic residues" evidence="9">
    <location>
        <begin position="447"/>
        <end position="459"/>
    </location>
</feature>
<dbReference type="InterPro" id="IPR003280">
    <property type="entry name" value="2pore_dom_K_chnl"/>
</dbReference>
<comment type="caution">
    <text evidence="12">The sequence shown here is derived from an EMBL/GenBank/DDBJ whole genome shotgun (WGS) entry which is preliminary data.</text>
</comment>
<feature type="transmembrane region" description="Helical" evidence="10">
    <location>
        <begin position="793"/>
        <end position="821"/>
    </location>
</feature>
<evidence type="ECO:0000256" key="4">
    <source>
        <dbReference type="ARBA" id="ARBA00022989"/>
    </source>
</evidence>
<dbReference type="EMBL" id="JBJQND010000013">
    <property type="protein sequence ID" value="KAL3858490.1"/>
    <property type="molecule type" value="Genomic_DNA"/>
</dbReference>
<evidence type="ECO:0000256" key="2">
    <source>
        <dbReference type="ARBA" id="ARBA00022448"/>
    </source>
</evidence>
<reference evidence="12 13" key="1">
    <citation type="submission" date="2024-11" db="EMBL/GenBank/DDBJ databases">
        <title>Chromosome-level genome assembly of the freshwater bivalve Anodonta woodiana.</title>
        <authorList>
            <person name="Chen X."/>
        </authorList>
    </citation>
    <scope>NUCLEOTIDE SEQUENCE [LARGE SCALE GENOMIC DNA]</scope>
    <source>
        <strain evidence="12">MN2024</strain>
        <tissue evidence="12">Gills</tissue>
    </source>
</reference>
<gene>
    <name evidence="12" type="ORF">ACJMK2_013078</name>
</gene>
<comment type="subcellular location">
    <subcellularLocation>
        <location evidence="1">Membrane</location>
        <topology evidence="1">Multi-pass membrane protein</topology>
    </subcellularLocation>
</comment>
<organism evidence="12 13">
    <name type="scientific">Sinanodonta woodiana</name>
    <name type="common">Chinese pond mussel</name>
    <name type="synonym">Anodonta woodiana</name>
    <dbReference type="NCBI Taxonomy" id="1069815"/>
    <lineage>
        <taxon>Eukaryota</taxon>
        <taxon>Metazoa</taxon>
        <taxon>Spiralia</taxon>
        <taxon>Lophotrochozoa</taxon>
        <taxon>Mollusca</taxon>
        <taxon>Bivalvia</taxon>
        <taxon>Autobranchia</taxon>
        <taxon>Heteroconchia</taxon>
        <taxon>Palaeoheterodonta</taxon>
        <taxon>Unionida</taxon>
        <taxon>Unionoidea</taxon>
        <taxon>Unionidae</taxon>
        <taxon>Unioninae</taxon>
        <taxon>Sinanodonta</taxon>
    </lineage>
</organism>
<keyword evidence="7 8" id="KW-0407">Ion channel</keyword>
<feature type="compositionally biased region" description="Basic residues" evidence="9">
    <location>
        <begin position="8"/>
        <end position="19"/>
    </location>
</feature>
<dbReference type="PRINTS" id="PR01333">
    <property type="entry name" value="2POREKCHANEL"/>
</dbReference>
<dbReference type="AlphaFoldDB" id="A0ABD3VD76"/>
<evidence type="ECO:0000313" key="12">
    <source>
        <dbReference type="EMBL" id="KAL3858490.1"/>
    </source>
</evidence>
<feature type="domain" description="Potassium channel" evidence="11">
    <location>
        <begin position="1032"/>
        <end position="1108"/>
    </location>
</feature>
<feature type="region of interest" description="Disordered" evidence="9">
    <location>
        <begin position="388"/>
        <end position="478"/>
    </location>
</feature>
<sequence length="1131" mass="128114">MEVAKEKSRGRRKPSRKNLTRKEKGVEEFVSLSDSEGKTVHENHTGRIKKRRKSFSHFFLRPSSAHLLRSQSVKRPQRQNFEFDAEFAIEIPLAECENVMSGEKGNSTAERSVIKGMTVRDALVERQRRSRSPCKDLISLQRRVLSDQHLSLDKKRSSSLPQLSTSGDGINMMDNDGDVSQIPKDNACSDPSKTTQQNKKRSRSAGKLSNKKEQRKHHVKESKPSERYIPLDKRKYMIERPQQPTEQPGKSTVQIIEELPHSILQKNVSDLKDKAPVLTASRRESFTTFLKLRENSPLYTSSLRHLSQMKPSCKTSSYTSQPQENSVKNSHDIDIEYEPNGYGKEPNCMKGVILTSSVQVHQPKETNGHSDRDNIYLTVEGTQVLGHASFRQFKKNSSSSTNSESSKSDNMQSTEIQRPISSQIVTNSKGANTKGYEKHRGNVRKDKPFKKSIKSKRHNNYRDGKSDVENEDQETYTTTDVNDLNINPETKEVVKYLKSTNEAGYGSNTKGNEYDKRTVKKIVESNKTFSKEHPGKTSKKSKGPALAMIKFSTIKRSISEGSLPRAVSLSKLFDANNRSGSKECINSKDGTEVILVKAKSEENILKKDAEFEHKTGKKTRKKGHSKEQKSDIAQRPIEPDGVSKSISKPSGTVSLTTIMALKRLAKKKKASISRRKKVADETTIKETDENVKGRIDSLKGMEPSAVMFENEYNISLSKLAELKETAILGDDFIEPYDSTYPQKKGINFGSDDISIVTEEDRIRQRQTNTRLSQRRDSKVRQRQKKVIDCCKKFVAFLFSHIGLCSLVVAYSIMGGFIFRALESPFEQTTKMDIARERERLVTLLWDLTVEVKMNNASSDYSDQMEMSKMLRTNFKQNVNEILRNYSQKIHKATKERGWDGQDTGNGEEVKIEQWTFPSALLFAITILTTIGYGHVAPKTNYGRIVTIAYAVLGIPLTLLCLTNIGDVMAHGFRWLYGRVCCGLCCILFRPARRKLPDPERGISMEEERMVMREEEKIEEVVHVPTSLCILLMTGYILLGTLMFSKWESWDFITGTYFCFITLSTIGFGDVVPGTDTDKWDSEEKLVLCAMYLIFGLSLIAMCFNLVQEDVKAKCRWLGTKLGIIEKPVSNV</sequence>
<evidence type="ECO:0000256" key="10">
    <source>
        <dbReference type="SAM" id="Phobius"/>
    </source>
</evidence>
<feature type="transmembrane region" description="Helical" evidence="10">
    <location>
        <begin position="1051"/>
        <end position="1072"/>
    </location>
</feature>
<dbReference type="PANTHER" id="PTHR11003:SF334">
    <property type="entry name" value="FI03418P"/>
    <property type="match status" value="1"/>
</dbReference>
<evidence type="ECO:0000256" key="6">
    <source>
        <dbReference type="ARBA" id="ARBA00023136"/>
    </source>
</evidence>
<feature type="compositionally biased region" description="Basic and acidic residues" evidence="9">
    <location>
        <begin position="435"/>
        <end position="446"/>
    </location>
</feature>
<feature type="transmembrane region" description="Helical" evidence="10">
    <location>
        <begin position="914"/>
        <end position="935"/>
    </location>
</feature>
<dbReference type="Pfam" id="PF07885">
    <property type="entry name" value="Ion_trans_2"/>
    <property type="match status" value="2"/>
</dbReference>
<keyword evidence="5 8" id="KW-0406">Ion transport</keyword>
<evidence type="ECO:0000256" key="7">
    <source>
        <dbReference type="ARBA" id="ARBA00023303"/>
    </source>
</evidence>
<feature type="region of interest" description="Disordered" evidence="9">
    <location>
        <begin position="608"/>
        <end position="649"/>
    </location>
</feature>
<feature type="transmembrane region" description="Helical" evidence="10">
    <location>
        <begin position="941"/>
        <end position="962"/>
    </location>
</feature>
<dbReference type="Gene3D" id="1.10.287.70">
    <property type="match status" value="1"/>
</dbReference>
<keyword evidence="2 8" id="KW-0813">Transport</keyword>
<feature type="compositionally biased region" description="Basic and acidic residues" evidence="9">
    <location>
        <begin position="221"/>
        <end position="234"/>
    </location>
</feature>
<keyword evidence="6 10" id="KW-0472">Membrane</keyword>
<evidence type="ECO:0000256" key="3">
    <source>
        <dbReference type="ARBA" id="ARBA00022692"/>
    </source>
</evidence>
<feature type="transmembrane region" description="Helical" evidence="10">
    <location>
        <begin position="1084"/>
        <end position="1106"/>
    </location>
</feature>
<feature type="compositionally biased region" description="Basic residues" evidence="9">
    <location>
        <begin position="615"/>
        <end position="624"/>
    </location>
</feature>
<evidence type="ECO:0000256" key="1">
    <source>
        <dbReference type="ARBA" id="ARBA00004141"/>
    </source>
</evidence>
<keyword evidence="4 10" id="KW-1133">Transmembrane helix</keyword>
<keyword evidence="3 8" id="KW-0812">Transmembrane</keyword>
<dbReference type="GO" id="GO:0034220">
    <property type="term" value="P:monoatomic ion transmembrane transport"/>
    <property type="evidence" value="ECO:0007669"/>
    <property type="project" value="UniProtKB-KW"/>
</dbReference>
<name>A0ABD3VD76_SINWO</name>
<evidence type="ECO:0000313" key="13">
    <source>
        <dbReference type="Proteomes" id="UP001634394"/>
    </source>
</evidence>
<dbReference type="Proteomes" id="UP001634394">
    <property type="component" value="Unassembled WGS sequence"/>
</dbReference>
<accession>A0ABD3VD76</accession>
<feature type="region of interest" description="Disordered" evidence="9">
    <location>
        <begin position="1"/>
        <end position="49"/>
    </location>
</feature>
<feature type="transmembrane region" description="Helical" evidence="10">
    <location>
        <begin position="1021"/>
        <end position="1044"/>
    </location>
</feature>
<feature type="compositionally biased region" description="Basic and acidic residues" evidence="9">
    <location>
        <begin position="35"/>
        <end position="45"/>
    </location>
</feature>
<keyword evidence="13" id="KW-1185">Reference proteome</keyword>
<feature type="compositionally biased region" description="Polar residues" evidence="9">
    <location>
        <begin position="411"/>
        <end position="431"/>
    </location>
</feature>
<dbReference type="SUPFAM" id="SSF81324">
    <property type="entry name" value="Voltage-gated potassium channels"/>
    <property type="match status" value="2"/>
</dbReference>
<evidence type="ECO:0000259" key="11">
    <source>
        <dbReference type="Pfam" id="PF07885"/>
    </source>
</evidence>
<dbReference type="InterPro" id="IPR013099">
    <property type="entry name" value="K_chnl_dom"/>
</dbReference>
<dbReference type="EMBL" id="JBJQND010000013">
    <property type="protein sequence ID" value="KAL3858489.1"/>
    <property type="molecule type" value="Genomic_DNA"/>
</dbReference>
<evidence type="ECO:0000256" key="8">
    <source>
        <dbReference type="RuleBase" id="RU003857"/>
    </source>
</evidence>
<feature type="region of interest" description="Disordered" evidence="9">
    <location>
        <begin position="150"/>
        <end position="234"/>
    </location>
</feature>
<evidence type="ECO:0000256" key="5">
    <source>
        <dbReference type="ARBA" id="ARBA00023065"/>
    </source>
</evidence>